<dbReference type="InterPro" id="IPR019614">
    <property type="entry name" value="SAM-dep_methyl-trfase"/>
</dbReference>
<dbReference type="RefSeq" id="WP_119015606.1">
    <property type="nucleotide sequence ID" value="NZ_QXEV01000003.1"/>
</dbReference>
<sequence length="391" mass="44728">MLTVVLNKNEEKEKIEGFPWVFNNEINSFKGDNIVSGEVVRVVTFDGKFVAYGFLNTSSKIMVRILSRNEEDVIDREFFKRKMEYALEHRKNINFNDSNCMRLIFAEADSLPGLIVDKYANYLSVQFLSLGMDKIKGMIVELLIELTGCLGIYERSDVPVREKEGLPLFKGPIYGEFDPRVEVMENGIKFIVDLAEGQKTGYFLDQKLNRDNIKYYCKDKNVLDCFSNVGGFALHACKYGAAHVDACDISKKACDDILVNARLNNFNQLDVICEDTFNLLRDPKMVNKYDTIILDPPAFTKSKDSVKNAYKGYKEINLSAMKIIKSGGYLLTFSCSQHMTPDLFMQMIKEAAHDAKRSVQFLDFRIQSIDHPALLQSDEQLYLKCMILRIN</sequence>
<dbReference type="Pfam" id="PF17785">
    <property type="entry name" value="PUA_3"/>
    <property type="match status" value="1"/>
</dbReference>
<feature type="domain" description="PUA" evidence="9">
    <location>
        <begin position="2"/>
        <end position="88"/>
    </location>
</feature>
<dbReference type="GO" id="GO:0008168">
    <property type="term" value="F:methyltransferase activity"/>
    <property type="evidence" value="ECO:0007669"/>
    <property type="project" value="UniProtKB-KW"/>
</dbReference>
<evidence type="ECO:0000313" key="11">
    <source>
        <dbReference type="Proteomes" id="UP000266506"/>
    </source>
</evidence>
<dbReference type="InterPro" id="IPR015947">
    <property type="entry name" value="PUA-like_sf"/>
</dbReference>
<evidence type="ECO:0000256" key="4">
    <source>
        <dbReference type="ARBA" id="ARBA00022603"/>
    </source>
</evidence>
<accession>A0A397S2D9</accession>
<evidence type="ECO:0000256" key="3">
    <source>
        <dbReference type="ARBA" id="ARBA00022552"/>
    </source>
</evidence>
<dbReference type="InterPro" id="IPR002478">
    <property type="entry name" value="PUA"/>
</dbReference>
<dbReference type="InterPro" id="IPR029063">
    <property type="entry name" value="SAM-dependent_MTases_sf"/>
</dbReference>
<keyword evidence="7" id="KW-0694">RNA-binding</keyword>
<evidence type="ECO:0000256" key="8">
    <source>
        <dbReference type="ARBA" id="ARBA00038091"/>
    </source>
</evidence>
<dbReference type="CDD" id="cd11572">
    <property type="entry name" value="RlmI_M_like"/>
    <property type="match status" value="1"/>
</dbReference>
<keyword evidence="11" id="KW-1185">Reference proteome</keyword>
<organism evidence="10 11">
    <name type="scientific">Anaeroplasma bactoclasticum</name>
    <dbReference type="NCBI Taxonomy" id="2088"/>
    <lineage>
        <taxon>Bacteria</taxon>
        <taxon>Bacillati</taxon>
        <taxon>Mycoplasmatota</taxon>
        <taxon>Mollicutes</taxon>
        <taxon>Anaeroplasmatales</taxon>
        <taxon>Anaeroplasmataceae</taxon>
        <taxon>Anaeroplasma</taxon>
    </lineage>
</organism>
<dbReference type="SUPFAM" id="SSF53335">
    <property type="entry name" value="S-adenosyl-L-methionine-dependent methyltransferases"/>
    <property type="match status" value="1"/>
</dbReference>
<dbReference type="InterPro" id="IPR041532">
    <property type="entry name" value="RlmI-like_PUA"/>
</dbReference>
<evidence type="ECO:0000313" key="10">
    <source>
        <dbReference type="EMBL" id="RIA78127.1"/>
    </source>
</evidence>
<evidence type="ECO:0000256" key="7">
    <source>
        <dbReference type="ARBA" id="ARBA00022884"/>
    </source>
</evidence>
<dbReference type="OrthoDB" id="9805492at2"/>
<dbReference type="Gene3D" id="3.40.50.150">
    <property type="entry name" value="Vaccinia Virus protein VP39"/>
    <property type="match status" value="1"/>
</dbReference>
<protein>
    <submittedName>
        <fullName evidence="10">23S rRNA (Cytosine1962-C5)-methyltransferase</fullName>
    </submittedName>
</protein>
<dbReference type="CDD" id="cd02440">
    <property type="entry name" value="AdoMet_MTases"/>
    <property type="match status" value="1"/>
</dbReference>
<reference evidence="10 11" key="1">
    <citation type="submission" date="2018-08" db="EMBL/GenBank/DDBJ databases">
        <title>Genomic Encyclopedia of Archaeal and Bacterial Type Strains, Phase II (KMG-II): from individual species to whole genera.</title>
        <authorList>
            <person name="Goeker M."/>
        </authorList>
    </citation>
    <scope>NUCLEOTIDE SEQUENCE [LARGE SCALE GENOMIC DNA]</scope>
    <source>
        <strain evidence="10 11">ATCC 27112</strain>
    </source>
</reference>
<comment type="caution">
    <text evidence="10">The sequence shown here is derived from an EMBL/GenBank/DDBJ whole genome shotgun (WGS) entry which is preliminary data.</text>
</comment>
<dbReference type="Gene3D" id="3.30.750.80">
    <property type="entry name" value="RNA methyltransferase domain (HRMD) like"/>
    <property type="match status" value="1"/>
</dbReference>
<evidence type="ECO:0000256" key="6">
    <source>
        <dbReference type="ARBA" id="ARBA00022691"/>
    </source>
</evidence>
<keyword evidence="5 10" id="KW-0808">Transferase</keyword>
<dbReference type="InParanoid" id="A0A397S2D9"/>
<dbReference type="PROSITE" id="PS50890">
    <property type="entry name" value="PUA"/>
    <property type="match status" value="1"/>
</dbReference>
<evidence type="ECO:0000256" key="5">
    <source>
        <dbReference type="ARBA" id="ARBA00022679"/>
    </source>
</evidence>
<dbReference type="Pfam" id="PF10672">
    <property type="entry name" value="Methyltrans_SAM"/>
    <property type="match status" value="1"/>
</dbReference>
<gene>
    <name evidence="10" type="ORF">EI71_00439</name>
</gene>
<comment type="similarity">
    <text evidence="8">Belongs to the methyltransferase superfamily. RlmI family.</text>
</comment>
<dbReference type="Gene3D" id="2.30.130.10">
    <property type="entry name" value="PUA domain"/>
    <property type="match status" value="1"/>
</dbReference>
<keyword evidence="3" id="KW-0698">rRNA processing</keyword>
<keyword evidence="2" id="KW-0963">Cytoplasm</keyword>
<dbReference type="GO" id="GO:0005737">
    <property type="term" value="C:cytoplasm"/>
    <property type="evidence" value="ECO:0007669"/>
    <property type="project" value="UniProtKB-SubCell"/>
</dbReference>
<dbReference type="PANTHER" id="PTHR42873:SF1">
    <property type="entry name" value="S-ADENOSYLMETHIONINE-DEPENDENT METHYLTRANSFERASE DOMAIN-CONTAINING PROTEIN"/>
    <property type="match status" value="1"/>
</dbReference>
<dbReference type="GO" id="GO:0006364">
    <property type="term" value="P:rRNA processing"/>
    <property type="evidence" value="ECO:0007669"/>
    <property type="project" value="UniProtKB-KW"/>
</dbReference>
<dbReference type="GO" id="GO:0032259">
    <property type="term" value="P:methylation"/>
    <property type="evidence" value="ECO:0007669"/>
    <property type="project" value="UniProtKB-KW"/>
</dbReference>
<dbReference type="FunCoup" id="A0A397S2D9">
    <property type="interactions" value="191"/>
</dbReference>
<comment type="subcellular location">
    <subcellularLocation>
        <location evidence="1">Cytoplasm</location>
    </subcellularLocation>
</comment>
<dbReference type="EMBL" id="QXEV01000003">
    <property type="protein sequence ID" value="RIA78127.1"/>
    <property type="molecule type" value="Genomic_DNA"/>
</dbReference>
<dbReference type="SMART" id="SM00359">
    <property type="entry name" value="PUA"/>
    <property type="match status" value="1"/>
</dbReference>
<evidence type="ECO:0000259" key="9">
    <source>
        <dbReference type="SMART" id="SM00359"/>
    </source>
</evidence>
<evidence type="ECO:0000256" key="2">
    <source>
        <dbReference type="ARBA" id="ARBA00022490"/>
    </source>
</evidence>
<dbReference type="Proteomes" id="UP000266506">
    <property type="component" value="Unassembled WGS sequence"/>
</dbReference>
<keyword evidence="6" id="KW-0949">S-adenosyl-L-methionine</keyword>
<name>A0A397S2D9_9MOLU</name>
<dbReference type="CDD" id="cd21153">
    <property type="entry name" value="PUA_RlmI"/>
    <property type="match status" value="1"/>
</dbReference>
<dbReference type="PANTHER" id="PTHR42873">
    <property type="entry name" value="RIBOSOMAL RNA LARGE SUBUNIT METHYLTRANSFERASE"/>
    <property type="match status" value="1"/>
</dbReference>
<dbReference type="AlphaFoldDB" id="A0A397S2D9"/>
<proteinExistence type="inferred from homology"/>
<dbReference type="SUPFAM" id="SSF88697">
    <property type="entry name" value="PUA domain-like"/>
    <property type="match status" value="1"/>
</dbReference>
<dbReference type="GO" id="GO:0003723">
    <property type="term" value="F:RNA binding"/>
    <property type="evidence" value="ECO:0007669"/>
    <property type="project" value="UniProtKB-KW"/>
</dbReference>
<dbReference type="InterPro" id="IPR036974">
    <property type="entry name" value="PUA_sf"/>
</dbReference>
<keyword evidence="4 10" id="KW-0489">Methyltransferase</keyword>
<evidence type="ECO:0000256" key="1">
    <source>
        <dbReference type="ARBA" id="ARBA00004496"/>
    </source>
</evidence>